<dbReference type="Gene3D" id="3.40.640.10">
    <property type="entry name" value="Type I PLP-dependent aspartate aminotransferase-like (Major domain)"/>
    <property type="match status" value="1"/>
</dbReference>
<comment type="similarity">
    <text evidence="3 9">Belongs to the class-II pyridoxal-phosphate-dependent aminotransferase family. Histidinol-phosphate aminotransferase subfamily.</text>
</comment>
<gene>
    <name evidence="9" type="primary">hisC</name>
    <name evidence="12" type="ORF">SAMN04488135_101169</name>
</gene>
<dbReference type="InterPro" id="IPR015422">
    <property type="entry name" value="PyrdxlP-dep_Trfase_small"/>
</dbReference>
<comment type="subunit">
    <text evidence="4 9">Homodimer.</text>
</comment>
<evidence type="ECO:0000256" key="4">
    <source>
        <dbReference type="ARBA" id="ARBA00011738"/>
    </source>
</evidence>
<dbReference type="GO" id="GO:0000105">
    <property type="term" value="P:L-histidine biosynthetic process"/>
    <property type="evidence" value="ECO:0007669"/>
    <property type="project" value="UniProtKB-UniRule"/>
</dbReference>
<dbReference type="InterPro" id="IPR001917">
    <property type="entry name" value="Aminotrans_II_pyridoxalP_BS"/>
</dbReference>
<dbReference type="PROSITE" id="PS00599">
    <property type="entry name" value="AA_TRANSFER_CLASS_2"/>
    <property type="match status" value="1"/>
</dbReference>
<keyword evidence="5 9" id="KW-0032">Aminotransferase</keyword>
<evidence type="ECO:0000313" key="12">
    <source>
        <dbReference type="EMBL" id="SHG74080.1"/>
    </source>
</evidence>
<dbReference type="PANTHER" id="PTHR43643:SF3">
    <property type="entry name" value="HISTIDINOL-PHOSPHATE AMINOTRANSFERASE"/>
    <property type="match status" value="1"/>
</dbReference>
<comment type="cofactor">
    <cofactor evidence="1 9">
        <name>pyridoxal 5'-phosphate</name>
        <dbReference type="ChEBI" id="CHEBI:597326"/>
    </cofactor>
</comment>
<dbReference type="NCBIfam" id="TIGR01141">
    <property type="entry name" value="hisC"/>
    <property type="match status" value="1"/>
</dbReference>
<dbReference type="GO" id="GO:0004400">
    <property type="term" value="F:histidinol-phosphate transaminase activity"/>
    <property type="evidence" value="ECO:0007669"/>
    <property type="project" value="UniProtKB-UniRule"/>
</dbReference>
<dbReference type="STRING" id="658167.SAMN04488135_101169"/>
<dbReference type="RefSeq" id="WP_073101065.1">
    <property type="nucleotide sequence ID" value="NZ_FQXE01000001.1"/>
</dbReference>
<dbReference type="InterPro" id="IPR015421">
    <property type="entry name" value="PyrdxlP-dep_Trfase_major"/>
</dbReference>
<evidence type="ECO:0000256" key="3">
    <source>
        <dbReference type="ARBA" id="ARBA00007970"/>
    </source>
</evidence>
<feature type="domain" description="Aminotransferase class I/classII large" evidence="11">
    <location>
        <begin position="39"/>
        <end position="359"/>
    </location>
</feature>
<dbReference type="InterPro" id="IPR050106">
    <property type="entry name" value="HistidinolP_aminotransfase"/>
</dbReference>
<dbReference type="EC" id="2.6.1.9" evidence="9"/>
<dbReference type="CDD" id="cd00609">
    <property type="entry name" value="AAT_like"/>
    <property type="match status" value="1"/>
</dbReference>
<keyword evidence="9" id="KW-0368">Histidine biosynthesis</keyword>
<feature type="region of interest" description="Disordered" evidence="10">
    <location>
        <begin position="15"/>
        <end position="34"/>
    </location>
</feature>
<dbReference type="SUPFAM" id="SSF53383">
    <property type="entry name" value="PLP-dependent transferases"/>
    <property type="match status" value="1"/>
</dbReference>
<dbReference type="PANTHER" id="PTHR43643">
    <property type="entry name" value="HISTIDINOL-PHOSPHATE AMINOTRANSFERASE 2"/>
    <property type="match status" value="1"/>
</dbReference>
<dbReference type="InterPro" id="IPR004839">
    <property type="entry name" value="Aminotransferase_I/II_large"/>
</dbReference>
<evidence type="ECO:0000256" key="9">
    <source>
        <dbReference type="HAMAP-Rule" id="MF_01023"/>
    </source>
</evidence>
<evidence type="ECO:0000259" key="11">
    <source>
        <dbReference type="Pfam" id="PF00155"/>
    </source>
</evidence>
<evidence type="ECO:0000256" key="7">
    <source>
        <dbReference type="ARBA" id="ARBA00022898"/>
    </source>
</evidence>
<dbReference type="Pfam" id="PF00155">
    <property type="entry name" value="Aminotran_1_2"/>
    <property type="match status" value="1"/>
</dbReference>
<dbReference type="Gene3D" id="3.90.1150.10">
    <property type="entry name" value="Aspartate Aminotransferase, domain 1"/>
    <property type="match status" value="1"/>
</dbReference>
<evidence type="ECO:0000313" key="13">
    <source>
        <dbReference type="Proteomes" id="UP000184226"/>
    </source>
</evidence>
<dbReference type="GO" id="GO:0030170">
    <property type="term" value="F:pyridoxal phosphate binding"/>
    <property type="evidence" value="ECO:0007669"/>
    <property type="project" value="InterPro"/>
</dbReference>
<accession>A0A1M5M9X9</accession>
<dbReference type="InterPro" id="IPR005861">
    <property type="entry name" value="HisP_aminotrans"/>
</dbReference>
<keyword evidence="7 9" id="KW-0663">Pyridoxal phosphate</keyword>
<comment type="pathway">
    <text evidence="2 9">Amino-acid biosynthesis; L-histidine biosynthesis; L-histidine from 5-phospho-alpha-D-ribose 1-diphosphate: step 7/9.</text>
</comment>
<feature type="modified residue" description="N6-(pyridoxal phosphate)lysine" evidence="9">
    <location>
        <position position="235"/>
    </location>
</feature>
<evidence type="ECO:0000256" key="6">
    <source>
        <dbReference type="ARBA" id="ARBA00022679"/>
    </source>
</evidence>
<dbReference type="Proteomes" id="UP000184226">
    <property type="component" value="Unassembled WGS sequence"/>
</dbReference>
<dbReference type="UniPathway" id="UPA00031">
    <property type="reaction ID" value="UER00012"/>
</dbReference>
<comment type="catalytic activity">
    <reaction evidence="8 9">
        <text>L-histidinol phosphate + 2-oxoglutarate = 3-(imidazol-4-yl)-2-oxopropyl phosphate + L-glutamate</text>
        <dbReference type="Rhea" id="RHEA:23744"/>
        <dbReference type="ChEBI" id="CHEBI:16810"/>
        <dbReference type="ChEBI" id="CHEBI:29985"/>
        <dbReference type="ChEBI" id="CHEBI:57766"/>
        <dbReference type="ChEBI" id="CHEBI:57980"/>
        <dbReference type="EC" id="2.6.1.9"/>
    </reaction>
</comment>
<sequence length="376" mass="41873">MNEYSETVQSLLRPEIHGLPAYDPGADSETVSREFKPPRVIKLSNNENPYGLSPVAAQAIQRRLDQGMGRYPDPAGKELCRVLAERHGVEHRRVVLGNGSENILELLCQAFLGKGETVVAQTPCFGLHEIFPLMMGAGVHKVPLTETFGFDASRWRQALEGPVKLVFVCQPSNPVGTVFSREELQALIAYTSENALLVVDEAYYEYARLDPAYADALDLLRHVNRPWIVLRTFSKAYGLAGLRVGYAIASHANLIEALHRVRTPYNVNQLAQEAALAALDDVAHLEKSVSLISQERARLTQALRVAGFRVAPSHTNFLFIDTGMDAIYVMRQLLRAGVIVKAWREPGYDTYIRVSLALPADNDVFLQELIRVQNRV</sequence>
<name>A0A1M5M9X9_9BURK</name>
<organism evidence="12 13">
    <name type="scientific">Pollutimonas bauzanensis</name>
    <dbReference type="NCBI Taxonomy" id="658167"/>
    <lineage>
        <taxon>Bacteria</taxon>
        <taxon>Pseudomonadati</taxon>
        <taxon>Pseudomonadota</taxon>
        <taxon>Betaproteobacteria</taxon>
        <taxon>Burkholderiales</taxon>
        <taxon>Alcaligenaceae</taxon>
        <taxon>Pollutimonas</taxon>
    </lineage>
</organism>
<evidence type="ECO:0000256" key="5">
    <source>
        <dbReference type="ARBA" id="ARBA00022576"/>
    </source>
</evidence>
<keyword evidence="9" id="KW-0028">Amino-acid biosynthesis</keyword>
<keyword evidence="6 9" id="KW-0808">Transferase</keyword>
<protein>
    <recommendedName>
        <fullName evidence="9">Histidinol-phosphate aminotransferase</fullName>
        <ecNumber evidence="9">2.6.1.9</ecNumber>
    </recommendedName>
    <alternativeName>
        <fullName evidence="9">Imidazole acetol-phosphate transaminase</fullName>
    </alternativeName>
</protein>
<evidence type="ECO:0000256" key="8">
    <source>
        <dbReference type="ARBA" id="ARBA00047481"/>
    </source>
</evidence>
<dbReference type="AlphaFoldDB" id="A0A1M5M9X9"/>
<proteinExistence type="inferred from homology"/>
<evidence type="ECO:0000256" key="10">
    <source>
        <dbReference type="SAM" id="MobiDB-lite"/>
    </source>
</evidence>
<dbReference type="OrthoDB" id="9813612at2"/>
<dbReference type="InterPro" id="IPR015424">
    <property type="entry name" value="PyrdxlP-dep_Trfase"/>
</dbReference>
<dbReference type="EMBL" id="FQXE01000001">
    <property type="protein sequence ID" value="SHG74080.1"/>
    <property type="molecule type" value="Genomic_DNA"/>
</dbReference>
<reference evidence="12 13" key="1">
    <citation type="submission" date="2016-11" db="EMBL/GenBank/DDBJ databases">
        <authorList>
            <person name="Jaros S."/>
            <person name="Januszkiewicz K."/>
            <person name="Wedrychowicz H."/>
        </authorList>
    </citation>
    <scope>NUCLEOTIDE SEQUENCE [LARGE SCALE GENOMIC DNA]</scope>
    <source>
        <strain evidence="12 13">CGMCC 1.10190</strain>
    </source>
</reference>
<evidence type="ECO:0000256" key="2">
    <source>
        <dbReference type="ARBA" id="ARBA00005011"/>
    </source>
</evidence>
<dbReference type="HAMAP" id="MF_01023">
    <property type="entry name" value="HisC_aminotrans_2"/>
    <property type="match status" value="1"/>
</dbReference>
<keyword evidence="13" id="KW-1185">Reference proteome</keyword>
<evidence type="ECO:0000256" key="1">
    <source>
        <dbReference type="ARBA" id="ARBA00001933"/>
    </source>
</evidence>